<gene>
    <name evidence="1" type="ORF">LOK49_LG04G02030</name>
</gene>
<name>A0ACC0I546_9ERIC</name>
<evidence type="ECO:0000313" key="2">
    <source>
        <dbReference type="Proteomes" id="UP001060215"/>
    </source>
</evidence>
<protein>
    <submittedName>
        <fullName evidence="1">Peptidyl-prolyl cis-trans isomerase FKBP65</fullName>
    </submittedName>
</protein>
<organism evidence="1 2">
    <name type="scientific">Camellia lanceoleosa</name>
    <dbReference type="NCBI Taxonomy" id="1840588"/>
    <lineage>
        <taxon>Eukaryota</taxon>
        <taxon>Viridiplantae</taxon>
        <taxon>Streptophyta</taxon>
        <taxon>Embryophyta</taxon>
        <taxon>Tracheophyta</taxon>
        <taxon>Spermatophyta</taxon>
        <taxon>Magnoliopsida</taxon>
        <taxon>eudicotyledons</taxon>
        <taxon>Gunneridae</taxon>
        <taxon>Pentapetalae</taxon>
        <taxon>asterids</taxon>
        <taxon>Ericales</taxon>
        <taxon>Theaceae</taxon>
        <taxon>Camellia</taxon>
    </lineage>
</organism>
<proteinExistence type="predicted"/>
<evidence type="ECO:0000313" key="1">
    <source>
        <dbReference type="EMBL" id="KAI8019857.1"/>
    </source>
</evidence>
<dbReference type="Proteomes" id="UP001060215">
    <property type="component" value="Chromosome 2"/>
</dbReference>
<reference evidence="1 2" key="1">
    <citation type="journal article" date="2022" name="Plant J.">
        <title>Chromosome-level genome of Camellia lanceoleosa provides a valuable resource for understanding genome evolution and self-incompatibility.</title>
        <authorList>
            <person name="Gong W."/>
            <person name="Xiao S."/>
            <person name="Wang L."/>
            <person name="Liao Z."/>
            <person name="Chang Y."/>
            <person name="Mo W."/>
            <person name="Hu G."/>
            <person name="Li W."/>
            <person name="Zhao G."/>
            <person name="Zhu H."/>
            <person name="Hu X."/>
            <person name="Ji K."/>
            <person name="Xiang X."/>
            <person name="Song Q."/>
            <person name="Yuan D."/>
            <person name="Jin S."/>
            <person name="Zhang L."/>
        </authorList>
    </citation>
    <scope>NUCLEOTIDE SEQUENCE [LARGE SCALE GENOMIC DNA]</scope>
    <source>
        <strain evidence="1">SQ_2022a</strain>
    </source>
</reference>
<keyword evidence="2" id="KW-1185">Reference proteome</keyword>
<accession>A0ACC0I546</accession>
<keyword evidence="1" id="KW-0413">Isomerase</keyword>
<sequence>MGRGGSISSGRCMGSSSNKGCRSVGRGGNTSSSRRGRGRGSSSSINGALSDGFWIHMCDNEQMNNDFDIPNETLIMKVGEEKEIGKQGLKKKLVKDGEAWDTPDNGDKVEGVYLRKDLHGI</sequence>
<comment type="caution">
    <text evidence="1">The sequence shown here is derived from an EMBL/GenBank/DDBJ whole genome shotgun (WGS) entry which is preliminary data.</text>
</comment>
<dbReference type="EMBL" id="CM045759">
    <property type="protein sequence ID" value="KAI8019857.1"/>
    <property type="molecule type" value="Genomic_DNA"/>
</dbReference>